<dbReference type="EMBL" id="JAVIZJ010000009">
    <property type="protein sequence ID" value="MDR6211498.1"/>
    <property type="molecule type" value="Genomic_DNA"/>
</dbReference>
<reference evidence="1" key="1">
    <citation type="submission" date="2023-08" db="EMBL/GenBank/DDBJ databases">
        <title>Functional and genomic diversity of the sorghum phyllosphere microbiome.</title>
        <authorList>
            <person name="Shade A."/>
        </authorList>
    </citation>
    <scope>NUCLEOTIDE SEQUENCE</scope>
    <source>
        <strain evidence="1">SORGH_AS_0885</strain>
    </source>
</reference>
<evidence type="ECO:0000313" key="2">
    <source>
        <dbReference type="Proteomes" id="UP001261666"/>
    </source>
</evidence>
<dbReference type="Proteomes" id="UP001261666">
    <property type="component" value="Unassembled WGS sequence"/>
</dbReference>
<comment type="caution">
    <text evidence="1">The sequence shown here is derived from an EMBL/GenBank/DDBJ whole genome shotgun (WGS) entry which is preliminary data.</text>
</comment>
<keyword evidence="2" id="KW-1185">Reference proteome</keyword>
<gene>
    <name evidence="1" type="ORF">QE364_003222</name>
</gene>
<proteinExistence type="predicted"/>
<evidence type="ECO:0000313" key="1">
    <source>
        <dbReference type="EMBL" id="MDR6211498.1"/>
    </source>
</evidence>
<sequence length="590" mass="61222">MRHHQHRHHQHRHHQHRRDERGSVAVFVAVMIAVVVAAAAFVTDLGLQRVLRSDLQAVADVVALDLARNLDGRTAAQLGTVMDAARDQSVARNDDAVGDGTRVTWEVGEVTLQGQFRAFTAADAATSPTAVRVTARSQVRYPITGGDGPATRAAVAGATSSACYRVGSYAAMVRSGNSLLLNPVLRRIGQSNATLSAGEYTGLAGVAVSLDKLAANLGLGSVNELATATVKARDYYLALVNALPAGTSGTQVTILNQLRSWTLTQSIDLQMGRIIGVSSGSGSVVGATYDLLDLVAGSMYLVNGENLLNVYIGSLAPGVTNTGLAIRLIQGARQYCGRPGTTQTTARATDTQQLGVHVDTSLDPVVTSIVVPGIPGILASPASLTVNQPNYVSLDVGVAPTLSTLTELRCGSPQKATFTVENGLVKVTLRTNVRTVLQTQLKLLALPSLSETRVEVNATIDITATIGSSRRSSFTVEVPPQSFDTPYTTSTGGVTIDSATVVGTASVTAHKYVAGLNVGGVALTTSEKNALAQSAVDGSARAYFDASRPTSILSGIVTPILGLAGAEIAGSRLSLNSAPALQCGTPRLQG</sequence>
<name>A0ACC6ILK5_9ACTN</name>
<organism evidence="1 2">
    <name type="scientific">Nocardioides zeae</name>
    <dbReference type="NCBI Taxonomy" id="1457234"/>
    <lineage>
        <taxon>Bacteria</taxon>
        <taxon>Bacillati</taxon>
        <taxon>Actinomycetota</taxon>
        <taxon>Actinomycetes</taxon>
        <taxon>Propionibacteriales</taxon>
        <taxon>Nocardioidaceae</taxon>
        <taxon>Nocardioides</taxon>
    </lineage>
</organism>
<accession>A0ACC6ILK5</accession>
<protein>
    <submittedName>
        <fullName evidence="1">Membrane protein</fullName>
    </submittedName>
</protein>